<comment type="subcellular location">
    <subcellularLocation>
        <location evidence="12">Cell membrane</location>
        <topology evidence="12">Single-pass membrane protein</topology>
    </subcellularLocation>
    <subcellularLocation>
        <location evidence="11">Endomembrane system</location>
        <topology evidence="11">Single-pass membrane protein</topology>
    </subcellularLocation>
</comment>
<dbReference type="EMBL" id="PFBX01000005">
    <property type="protein sequence ID" value="PIT87845.1"/>
    <property type="molecule type" value="Genomic_DNA"/>
</dbReference>
<evidence type="ECO:0000313" key="15">
    <source>
        <dbReference type="EMBL" id="PIT87845.1"/>
    </source>
</evidence>
<comment type="similarity">
    <text evidence="1 12 13">Belongs to the ATPase B chain family.</text>
</comment>
<evidence type="ECO:0000256" key="9">
    <source>
        <dbReference type="ARBA" id="ARBA00023310"/>
    </source>
</evidence>
<dbReference type="Proteomes" id="UP000231183">
    <property type="component" value="Unassembled WGS sequence"/>
</dbReference>
<comment type="subunit">
    <text evidence="12">F-type ATPases have 2 components, F(1) - the catalytic core - and F(0) - the membrane proton channel. F(1) has five subunits: alpha(3), beta(3), gamma(1), delta(1), epsilon(1). F(0) has three main subunits: a(1), b(2) and c(10-14). The alpha and beta chains form an alternating ring which encloses part of the gamma chain. F(1) is attached to F(0) by a central stalk formed by the gamma and epsilon chains, while a peripheral stalk is formed by the delta and b chains.</text>
</comment>
<dbReference type="GO" id="GO:0046961">
    <property type="term" value="F:proton-transporting ATPase activity, rotational mechanism"/>
    <property type="evidence" value="ECO:0007669"/>
    <property type="project" value="TreeGrafter"/>
</dbReference>
<keyword evidence="9 12" id="KW-0066">ATP synthesis</keyword>
<evidence type="ECO:0000256" key="11">
    <source>
        <dbReference type="ARBA" id="ARBA00037847"/>
    </source>
</evidence>
<comment type="caution">
    <text evidence="15">The sequence shown here is derived from an EMBL/GenBank/DDBJ whole genome shotgun (WGS) entry which is preliminary data.</text>
</comment>
<dbReference type="PANTHER" id="PTHR33445">
    <property type="entry name" value="ATP SYNTHASE SUBUNIT B', CHLOROPLASTIC"/>
    <property type="match status" value="1"/>
</dbReference>
<reference evidence="16" key="1">
    <citation type="submission" date="2017-09" db="EMBL/GenBank/DDBJ databases">
        <title>Depth-based differentiation of microbial function through sediment-hosted aquifers and enrichment of novel symbionts in the deep terrestrial subsurface.</title>
        <authorList>
            <person name="Probst A.J."/>
            <person name="Ladd B."/>
            <person name="Jarett J.K."/>
            <person name="Geller-Mcgrath D.E."/>
            <person name="Sieber C.M.K."/>
            <person name="Emerson J.B."/>
            <person name="Anantharaman K."/>
            <person name="Thomas B.C."/>
            <person name="Malmstrom R."/>
            <person name="Stieglmeier M."/>
            <person name="Klingl A."/>
            <person name="Woyke T."/>
            <person name="Ryan C.M."/>
            <person name="Banfield J.F."/>
        </authorList>
    </citation>
    <scope>NUCLEOTIDE SEQUENCE [LARGE SCALE GENOMIC DNA]</scope>
</reference>
<evidence type="ECO:0000256" key="7">
    <source>
        <dbReference type="ARBA" id="ARBA00023065"/>
    </source>
</evidence>
<evidence type="ECO:0000256" key="4">
    <source>
        <dbReference type="ARBA" id="ARBA00022692"/>
    </source>
</evidence>
<keyword evidence="3 12" id="KW-0138">CF(0)</keyword>
<feature type="coiled-coil region" evidence="14">
    <location>
        <begin position="78"/>
        <end position="146"/>
    </location>
</feature>
<dbReference type="GO" id="GO:0005886">
    <property type="term" value="C:plasma membrane"/>
    <property type="evidence" value="ECO:0007669"/>
    <property type="project" value="UniProtKB-SubCell"/>
</dbReference>
<gene>
    <name evidence="12" type="primary">atpF</name>
    <name evidence="15" type="ORF">COU31_00750</name>
</gene>
<evidence type="ECO:0000256" key="8">
    <source>
        <dbReference type="ARBA" id="ARBA00023136"/>
    </source>
</evidence>
<sequence>MSIAYAAETVHETTTAGVDTQVEATGVLASLGINGTLFAFQLINFAIVALVIWFLVLKPLTKKMSERQDKITESLIKAEEVQTNLRRSEIKYQEKIDEAKSEAAKILEKSQDEAKLIADKFKTKSKQEIELLVLQAKKNIQIEKDEMIIEIKKQAGELVSVALEKILEEKIDDKKDKELILRSVKNIKI</sequence>
<evidence type="ECO:0000256" key="2">
    <source>
        <dbReference type="ARBA" id="ARBA00022448"/>
    </source>
</evidence>
<dbReference type="Pfam" id="PF00430">
    <property type="entry name" value="ATP-synt_B"/>
    <property type="match status" value="1"/>
</dbReference>
<evidence type="ECO:0000256" key="14">
    <source>
        <dbReference type="SAM" id="Coils"/>
    </source>
</evidence>
<keyword evidence="12" id="KW-1003">Cell membrane</keyword>
<keyword evidence="7 12" id="KW-0406">Ion transport</keyword>
<dbReference type="InterPro" id="IPR002146">
    <property type="entry name" value="ATP_synth_b/b'su_bac/chlpt"/>
</dbReference>
<organism evidence="15 16">
    <name type="scientific">Candidatus Magasanikbacteria bacterium CG10_big_fil_rev_8_21_14_0_10_40_10</name>
    <dbReference type="NCBI Taxonomy" id="1974648"/>
    <lineage>
        <taxon>Bacteria</taxon>
        <taxon>Candidatus Magasanikiibacteriota</taxon>
    </lineage>
</organism>
<feature type="transmembrane region" description="Helical" evidence="12">
    <location>
        <begin position="38"/>
        <end position="57"/>
    </location>
</feature>
<dbReference type="CDD" id="cd06503">
    <property type="entry name" value="ATP-synt_Fo_b"/>
    <property type="match status" value="1"/>
</dbReference>
<dbReference type="PANTHER" id="PTHR33445:SF1">
    <property type="entry name" value="ATP SYNTHASE SUBUNIT B"/>
    <property type="match status" value="1"/>
</dbReference>
<dbReference type="AlphaFoldDB" id="A0A2M6W534"/>
<keyword evidence="8 12" id="KW-0472">Membrane</keyword>
<evidence type="ECO:0000256" key="12">
    <source>
        <dbReference type="HAMAP-Rule" id="MF_01398"/>
    </source>
</evidence>
<evidence type="ECO:0000256" key="3">
    <source>
        <dbReference type="ARBA" id="ARBA00022547"/>
    </source>
</evidence>
<proteinExistence type="inferred from homology"/>
<evidence type="ECO:0000313" key="16">
    <source>
        <dbReference type="Proteomes" id="UP000231183"/>
    </source>
</evidence>
<keyword evidence="2 12" id="KW-0813">Transport</keyword>
<dbReference type="GO" id="GO:0012505">
    <property type="term" value="C:endomembrane system"/>
    <property type="evidence" value="ECO:0007669"/>
    <property type="project" value="UniProtKB-SubCell"/>
</dbReference>
<evidence type="ECO:0000256" key="10">
    <source>
        <dbReference type="ARBA" id="ARBA00025198"/>
    </source>
</evidence>
<comment type="function">
    <text evidence="12">Component of the F(0) channel, it forms part of the peripheral stalk, linking F(1) to F(0).</text>
</comment>
<dbReference type="InterPro" id="IPR028987">
    <property type="entry name" value="ATP_synth_B-like_membr_sf"/>
</dbReference>
<dbReference type="HAMAP" id="MF_01398">
    <property type="entry name" value="ATP_synth_b_bprime"/>
    <property type="match status" value="1"/>
</dbReference>
<protein>
    <recommendedName>
        <fullName evidence="12">ATP synthase subunit b</fullName>
    </recommendedName>
    <alternativeName>
        <fullName evidence="12">ATP synthase F(0) sector subunit b</fullName>
    </alternativeName>
    <alternativeName>
        <fullName evidence="12">ATPase subunit I</fullName>
    </alternativeName>
    <alternativeName>
        <fullName evidence="12">F-type ATPase subunit b</fullName>
        <shortName evidence="12">F-ATPase subunit b</shortName>
    </alternativeName>
</protein>
<comment type="function">
    <text evidence="10 12">F(1)F(0) ATP synthase produces ATP from ADP in the presence of a proton or sodium gradient. F-type ATPases consist of two structural domains, F(1) containing the extramembraneous catalytic core and F(0) containing the membrane proton channel, linked together by a central stalk and a peripheral stalk. During catalysis, ATP synthesis in the catalytic domain of F(1) is coupled via a rotary mechanism of the central stalk subunits to proton translocation.</text>
</comment>
<dbReference type="GO" id="GO:0046933">
    <property type="term" value="F:proton-transporting ATP synthase activity, rotational mechanism"/>
    <property type="evidence" value="ECO:0007669"/>
    <property type="project" value="UniProtKB-UniRule"/>
</dbReference>
<keyword evidence="5 12" id="KW-0375">Hydrogen ion transport</keyword>
<dbReference type="GO" id="GO:0045259">
    <property type="term" value="C:proton-transporting ATP synthase complex"/>
    <property type="evidence" value="ECO:0007669"/>
    <property type="project" value="UniProtKB-KW"/>
</dbReference>
<dbReference type="Gene3D" id="6.10.250.1580">
    <property type="match status" value="1"/>
</dbReference>
<evidence type="ECO:0000256" key="5">
    <source>
        <dbReference type="ARBA" id="ARBA00022781"/>
    </source>
</evidence>
<evidence type="ECO:0000256" key="6">
    <source>
        <dbReference type="ARBA" id="ARBA00022989"/>
    </source>
</evidence>
<keyword evidence="6 12" id="KW-1133">Transmembrane helix</keyword>
<evidence type="ECO:0000256" key="1">
    <source>
        <dbReference type="ARBA" id="ARBA00005513"/>
    </source>
</evidence>
<keyword evidence="14" id="KW-0175">Coiled coil</keyword>
<keyword evidence="4 12" id="KW-0812">Transmembrane</keyword>
<evidence type="ECO:0000256" key="13">
    <source>
        <dbReference type="RuleBase" id="RU003848"/>
    </source>
</evidence>
<accession>A0A2M6W534</accession>
<name>A0A2M6W534_9BACT</name>
<dbReference type="InterPro" id="IPR050059">
    <property type="entry name" value="ATP_synthase_B_chain"/>
</dbReference>
<dbReference type="SUPFAM" id="SSF81573">
    <property type="entry name" value="F1F0 ATP synthase subunit B, membrane domain"/>
    <property type="match status" value="1"/>
</dbReference>